<keyword evidence="2" id="KW-1185">Reference proteome</keyword>
<name>K6ZVC7_9ALTE</name>
<dbReference type="STRING" id="1129794.C427_3856"/>
<sequence>MGIQFDIIANNEIDIVVQAIYRDQKKLNLDDLLNLAFVIYAPSVNWSFRQGWTAFDLFLLIEY</sequence>
<evidence type="ECO:0000313" key="1">
    <source>
        <dbReference type="EMBL" id="AGH45961.1"/>
    </source>
</evidence>
<organism evidence="1 2">
    <name type="scientific">Paraglaciecola psychrophila 170</name>
    <dbReference type="NCBI Taxonomy" id="1129794"/>
    <lineage>
        <taxon>Bacteria</taxon>
        <taxon>Pseudomonadati</taxon>
        <taxon>Pseudomonadota</taxon>
        <taxon>Gammaproteobacteria</taxon>
        <taxon>Alteromonadales</taxon>
        <taxon>Alteromonadaceae</taxon>
        <taxon>Paraglaciecola</taxon>
    </lineage>
</organism>
<dbReference type="EMBL" id="CP003837">
    <property type="protein sequence ID" value="AGH45961.1"/>
    <property type="molecule type" value="Genomic_DNA"/>
</dbReference>
<dbReference type="Proteomes" id="UP000011864">
    <property type="component" value="Chromosome"/>
</dbReference>
<accession>K6ZVC7</accession>
<protein>
    <submittedName>
        <fullName evidence="1">Uncharacterized protein</fullName>
    </submittedName>
</protein>
<proteinExistence type="predicted"/>
<dbReference type="KEGG" id="gps:C427_3856"/>
<dbReference type="RefSeq" id="WP_007642281.1">
    <property type="nucleotide sequence ID" value="NC_020514.1"/>
</dbReference>
<dbReference type="AlphaFoldDB" id="K6ZVC7"/>
<dbReference type="HOGENOM" id="CLU_2881843_0_0_6"/>
<evidence type="ECO:0000313" key="2">
    <source>
        <dbReference type="Proteomes" id="UP000011864"/>
    </source>
</evidence>
<dbReference type="PATRIC" id="fig|1129794.4.peg.3840"/>
<gene>
    <name evidence="1" type="ORF">C427_3856</name>
</gene>
<reference evidence="1 2" key="1">
    <citation type="journal article" date="2013" name="Genome Announc.">
        <title>Complete Genome Sequence of Glaciecola psychrophila Strain 170T.</title>
        <authorList>
            <person name="Yin J."/>
            <person name="Chen J."/>
            <person name="Liu G."/>
            <person name="Yu Y."/>
            <person name="Song L."/>
            <person name="Wang X."/>
            <person name="Qu X."/>
        </authorList>
    </citation>
    <scope>NUCLEOTIDE SEQUENCE [LARGE SCALE GENOMIC DNA]</scope>
    <source>
        <strain evidence="1 2">170</strain>
    </source>
</reference>